<gene>
    <name evidence="3" type="ORF">GNLVRS02_ARAD1D00286g</name>
</gene>
<protein>
    <submittedName>
        <fullName evidence="3">ARAD1D00286p</fullName>
    </submittedName>
</protein>
<accession>A0A060T7K9</accession>
<reference evidence="3" key="1">
    <citation type="submission" date="2014-02" db="EMBL/GenBank/DDBJ databases">
        <authorList>
            <person name="Genoscope - CEA"/>
        </authorList>
    </citation>
    <scope>NUCLEOTIDE SEQUENCE</scope>
    <source>
        <strain evidence="3">LS3</strain>
    </source>
</reference>
<feature type="compositionally biased region" description="Low complexity" evidence="1">
    <location>
        <begin position="231"/>
        <end position="261"/>
    </location>
</feature>
<dbReference type="Pfam" id="PF10444">
    <property type="entry name" value="Nbl1_Borealin_N"/>
    <property type="match status" value="1"/>
</dbReference>
<evidence type="ECO:0000259" key="2">
    <source>
        <dbReference type="Pfam" id="PF10444"/>
    </source>
</evidence>
<sequence>MTLTQSQRDALIRNLEVEMDNRIRRLRAQHHLAAKALRAKIEMRINRVPKRLWTKTLAEIAQQEQNKVNGHESFDLSAGSTVGLYENPIAGRVLAKPVDSAKLLVPKVRKVSKTSKSPVKGMIKQTFRSLSNRARSPLKTSNGTTTNATNTTNYLSPTKSTAASQKPTSTSASRTNSTVKQNIEKFTLLSEDGSTTSNGRRLRKGPAASTASSDRKEEPLKRTTRTRRKPPTTSTTTTAATTTTTATNPSRATAPTAASARRNLRNRGE</sequence>
<name>A0A060T7K9_BLAAD</name>
<dbReference type="EMBL" id="HG937694">
    <property type="protein sequence ID" value="CDP36948.1"/>
    <property type="molecule type" value="Genomic_DNA"/>
</dbReference>
<dbReference type="AlphaFoldDB" id="A0A060T7K9"/>
<reference evidence="3" key="2">
    <citation type="submission" date="2014-06" db="EMBL/GenBank/DDBJ databases">
        <title>The complete genome of Blastobotrys (Arxula) adeninivorans LS3 - a yeast of biotechnological interest.</title>
        <authorList>
            <person name="Kunze G."/>
            <person name="Gaillardin C."/>
            <person name="Czernicka M."/>
            <person name="Durrens P."/>
            <person name="Martin T."/>
            <person name="Boer E."/>
            <person name="Gabaldon T."/>
            <person name="Cruz J."/>
            <person name="Talla E."/>
            <person name="Marck C."/>
            <person name="Goffeau A."/>
            <person name="Barbe V."/>
            <person name="Baret P."/>
            <person name="Baronian K."/>
            <person name="Beier S."/>
            <person name="Bleykasten C."/>
            <person name="Bode R."/>
            <person name="Casaregola S."/>
            <person name="Despons L."/>
            <person name="Fairhead C."/>
            <person name="Giersberg M."/>
            <person name="Gierski P."/>
            <person name="Hahnel U."/>
            <person name="Hartmann A."/>
            <person name="Jankowska D."/>
            <person name="Jubin C."/>
            <person name="Jung P."/>
            <person name="Lafontaine I."/>
            <person name="Leh-Louis V."/>
            <person name="Lemaire M."/>
            <person name="Marcet-Houben M."/>
            <person name="Mascher M."/>
            <person name="Morel G."/>
            <person name="Richard G.-F."/>
            <person name="Riechen J."/>
            <person name="Sacerdot C."/>
            <person name="Sarkar A."/>
            <person name="Savel G."/>
            <person name="Schacherer J."/>
            <person name="Sherman D."/>
            <person name="Straub M.-L."/>
            <person name="Stein N."/>
            <person name="Thierry A."/>
            <person name="Trautwein-Schult A."/>
            <person name="Westhof E."/>
            <person name="Worch S."/>
            <person name="Dujon B."/>
            <person name="Souciet J.-L."/>
            <person name="Wincker P."/>
            <person name="Scholz U."/>
            <person name="Neuveglise N."/>
        </authorList>
    </citation>
    <scope>NUCLEOTIDE SEQUENCE</scope>
    <source>
        <strain evidence="3">LS3</strain>
    </source>
</reference>
<proteinExistence type="predicted"/>
<dbReference type="InterPro" id="IPR018851">
    <property type="entry name" value="Borealin_N"/>
</dbReference>
<feature type="region of interest" description="Disordered" evidence="1">
    <location>
        <begin position="124"/>
        <end position="269"/>
    </location>
</feature>
<feature type="domain" description="Borealin N-terminal" evidence="2">
    <location>
        <begin position="7"/>
        <end position="62"/>
    </location>
</feature>
<organism evidence="3">
    <name type="scientific">Blastobotrys adeninivorans</name>
    <name type="common">Yeast</name>
    <name type="synonym">Arxula adeninivorans</name>
    <dbReference type="NCBI Taxonomy" id="409370"/>
    <lineage>
        <taxon>Eukaryota</taxon>
        <taxon>Fungi</taxon>
        <taxon>Dikarya</taxon>
        <taxon>Ascomycota</taxon>
        <taxon>Saccharomycotina</taxon>
        <taxon>Dipodascomycetes</taxon>
        <taxon>Dipodascales</taxon>
        <taxon>Trichomonascaceae</taxon>
        <taxon>Blastobotrys</taxon>
    </lineage>
</organism>
<feature type="compositionally biased region" description="Polar residues" evidence="1">
    <location>
        <begin position="154"/>
        <end position="181"/>
    </location>
</feature>
<evidence type="ECO:0000256" key="1">
    <source>
        <dbReference type="SAM" id="MobiDB-lite"/>
    </source>
</evidence>
<evidence type="ECO:0000313" key="3">
    <source>
        <dbReference type="EMBL" id="CDP36948.1"/>
    </source>
</evidence>
<feature type="compositionally biased region" description="Low complexity" evidence="1">
    <location>
        <begin position="140"/>
        <end position="153"/>
    </location>
</feature>